<dbReference type="Proteomes" id="UP000324222">
    <property type="component" value="Unassembled WGS sequence"/>
</dbReference>
<dbReference type="EMBL" id="VSRR010023122">
    <property type="protein sequence ID" value="MPC65255.1"/>
    <property type="molecule type" value="Genomic_DNA"/>
</dbReference>
<evidence type="ECO:0000313" key="1">
    <source>
        <dbReference type="EMBL" id="MPC65255.1"/>
    </source>
</evidence>
<protein>
    <submittedName>
        <fullName evidence="1">Uncharacterized protein</fullName>
    </submittedName>
</protein>
<evidence type="ECO:0000313" key="2">
    <source>
        <dbReference type="Proteomes" id="UP000324222"/>
    </source>
</evidence>
<comment type="caution">
    <text evidence="1">The sequence shown here is derived from an EMBL/GenBank/DDBJ whole genome shotgun (WGS) entry which is preliminary data.</text>
</comment>
<keyword evidence="2" id="KW-1185">Reference proteome</keyword>
<dbReference type="AlphaFoldDB" id="A0A5B7H6L4"/>
<accession>A0A5B7H6L4</accession>
<name>A0A5B7H6L4_PORTR</name>
<gene>
    <name evidence="1" type="ORF">E2C01_059388</name>
</gene>
<organism evidence="1 2">
    <name type="scientific">Portunus trituberculatus</name>
    <name type="common">Swimming crab</name>
    <name type="synonym">Neptunus trituberculatus</name>
    <dbReference type="NCBI Taxonomy" id="210409"/>
    <lineage>
        <taxon>Eukaryota</taxon>
        <taxon>Metazoa</taxon>
        <taxon>Ecdysozoa</taxon>
        <taxon>Arthropoda</taxon>
        <taxon>Crustacea</taxon>
        <taxon>Multicrustacea</taxon>
        <taxon>Malacostraca</taxon>
        <taxon>Eumalacostraca</taxon>
        <taxon>Eucarida</taxon>
        <taxon>Decapoda</taxon>
        <taxon>Pleocyemata</taxon>
        <taxon>Brachyura</taxon>
        <taxon>Eubrachyura</taxon>
        <taxon>Portunoidea</taxon>
        <taxon>Portunidae</taxon>
        <taxon>Portuninae</taxon>
        <taxon>Portunus</taxon>
    </lineage>
</organism>
<reference evidence="1 2" key="1">
    <citation type="submission" date="2019-05" db="EMBL/GenBank/DDBJ databases">
        <title>Another draft genome of Portunus trituberculatus and its Hox gene families provides insights of decapod evolution.</title>
        <authorList>
            <person name="Jeong J.-H."/>
            <person name="Song I."/>
            <person name="Kim S."/>
            <person name="Choi T."/>
            <person name="Kim D."/>
            <person name="Ryu S."/>
            <person name="Kim W."/>
        </authorList>
    </citation>
    <scope>NUCLEOTIDE SEQUENCE [LARGE SCALE GENOMIC DNA]</scope>
    <source>
        <tissue evidence="1">Muscle</tissue>
    </source>
</reference>
<proteinExistence type="predicted"/>
<sequence>MEPTCDHEVLSVSCPQQPSARQDKRFPCCSIAFTNKTFPSQLMNGRTDPLLSCSPSSAPCLSPLPAR</sequence>